<comment type="caution">
    <text evidence="2">The sequence shown here is derived from an EMBL/GenBank/DDBJ whole genome shotgun (WGS) entry which is preliminary data.</text>
</comment>
<proteinExistence type="predicted"/>
<protein>
    <submittedName>
        <fullName evidence="2">Uncharacterized protein</fullName>
    </submittedName>
</protein>
<dbReference type="Proteomes" id="UP001381693">
    <property type="component" value="Unassembled WGS sequence"/>
</dbReference>
<keyword evidence="3" id="KW-1185">Reference proteome</keyword>
<dbReference type="PANTHER" id="PTHR32215:SF0">
    <property type="entry name" value="CILIA- AND FLAGELLA-ASSOCIATED PROTEIN 57"/>
    <property type="match status" value="1"/>
</dbReference>
<keyword evidence="1" id="KW-0175">Coiled coil</keyword>
<accession>A0AAN9A1P3</accession>
<evidence type="ECO:0000256" key="1">
    <source>
        <dbReference type="SAM" id="Coils"/>
    </source>
</evidence>
<reference evidence="2 3" key="1">
    <citation type="submission" date="2023-11" db="EMBL/GenBank/DDBJ databases">
        <title>Halocaridina rubra genome assembly.</title>
        <authorList>
            <person name="Smith C."/>
        </authorList>
    </citation>
    <scope>NUCLEOTIDE SEQUENCE [LARGE SCALE GENOMIC DNA]</scope>
    <source>
        <strain evidence="2">EP-1</strain>
        <tissue evidence="2">Whole</tissue>
    </source>
</reference>
<dbReference type="EMBL" id="JAXCGZ010009467">
    <property type="protein sequence ID" value="KAK7077136.1"/>
    <property type="molecule type" value="Genomic_DNA"/>
</dbReference>
<dbReference type="PANTHER" id="PTHR32215">
    <property type="entry name" value="CILIA- AND FLAGELLA-ASSOCIATED PROTEIN 57"/>
    <property type="match status" value="1"/>
</dbReference>
<dbReference type="InterPro" id="IPR052993">
    <property type="entry name" value="CFA-57"/>
</dbReference>
<evidence type="ECO:0000313" key="3">
    <source>
        <dbReference type="Proteomes" id="UP001381693"/>
    </source>
</evidence>
<dbReference type="AlphaFoldDB" id="A0AAN9A1P3"/>
<name>A0AAN9A1P3_HALRR</name>
<feature type="coiled-coil region" evidence="1">
    <location>
        <begin position="92"/>
        <end position="158"/>
    </location>
</feature>
<organism evidence="2 3">
    <name type="scientific">Halocaridina rubra</name>
    <name type="common">Hawaiian red shrimp</name>
    <dbReference type="NCBI Taxonomy" id="373956"/>
    <lineage>
        <taxon>Eukaryota</taxon>
        <taxon>Metazoa</taxon>
        <taxon>Ecdysozoa</taxon>
        <taxon>Arthropoda</taxon>
        <taxon>Crustacea</taxon>
        <taxon>Multicrustacea</taxon>
        <taxon>Malacostraca</taxon>
        <taxon>Eumalacostraca</taxon>
        <taxon>Eucarida</taxon>
        <taxon>Decapoda</taxon>
        <taxon>Pleocyemata</taxon>
        <taxon>Caridea</taxon>
        <taxon>Atyoidea</taxon>
        <taxon>Atyidae</taxon>
        <taxon>Halocaridina</taxon>
    </lineage>
</organism>
<sequence length="317" mass="36567">MKLEDEMTETRLIIGARDRQVKELSQRLVTAGQLCRHLQQRHHTLDTTHTRSLNDKYVKSGRNKQFWTRTEFDKSKVSDDVAALTGLGEEAVPELLRQREMLERSVATLRAQAQKQTRAHKDKLTKLVQENSDLLETVKNLEKRCWHMEEELKQAESMAGLRDPRSGKRRTSRDHLVQIVTRQADMIAKLQDQIRQLQGVGAGGPCILQKHPLGRSKWFHRRADCLLHSSSYPAVILLVLATKLLTKKVLRHCSPNSLQNGLPLLTYVCNSQQFDTSYRENLDRMNSDKHNTFPSGDCTTLNKLSYFKTLYQKLVFH</sequence>
<evidence type="ECO:0000313" key="2">
    <source>
        <dbReference type="EMBL" id="KAK7077136.1"/>
    </source>
</evidence>
<gene>
    <name evidence="2" type="ORF">SK128_007451</name>
</gene>